<dbReference type="SUPFAM" id="SSF54001">
    <property type="entry name" value="Cysteine proteinases"/>
    <property type="match status" value="1"/>
</dbReference>
<dbReference type="GO" id="GO:0016407">
    <property type="term" value="F:acetyltransferase activity"/>
    <property type="evidence" value="ECO:0007669"/>
    <property type="project" value="InterPro"/>
</dbReference>
<dbReference type="OrthoDB" id="7181050at2"/>
<comment type="similarity">
    <text evidence="1 2">Belongs to the arylamine N-acetyltransferase family.</text>
</comment>
<name>T0JMR6_9BACT</name>
<dbReference type="InterPro" id="IPR001447">
    <property type="entry name" value="Arylamine_N-AcTrfase"/>
</dbReference>
<dbReference type="InterPro" id="IPR053710">
    <property type="entry name" value="Arylamine_NAT_domain_sf"/>
</dbReference>
<reference evidence="3 4" key="1">
    <citation type="submission" date="2013-07" db="EMBL/GenBank/DDBJ databases">
        <title>Sulfurimonas hongkongensis AST-10 Genome Sequencing.</title>
        <authorList>
            <person name="Cai L."/>
            <person name="Zhang T."/>
        </authorList>
    </citation>
    <scope>NUCLEOTIDE SEQUENCE [LARGE SCALE GENOMIC DNA]</scope>
    <source>
        <strain evidence="3 4">AST-10</strain>
    </source>
</reference>
<gene>
    <name evidence="3" type="ORF">M947_05540</name>
</gene>
<proteinExistence type="inferred from homology"/>
<dbReference type="PRINTS" id="PR01543">
    <property type="entry name" value="ANATRNSFRASE"/>
</dbReference>
<comment type="caution">
    <text evidence="3">The sequence shown here is derived from an EMBL/GenBank/DDBJ whole genome shotgun (WGS) entry which is preliminary data.</text>
</comment>
<dbReference type="InterPro" id="IPR038765">
    <property type="entry name" value="Papain-like_cys_pep_sf"/>
</dbReference>
<dbReference type="Proteomes" id="UP000015520">
    <property type="component" value="Unassembled WGS sequence"/>
</dbReference>
<evidence type="ECO:0000313" key="4">
    <source>
        <dbReference type="Proteomes" id="UP000015520"/>
    </source>
</evidence>
<dbReference type="Pfam" id="PF00797">
    <property type="entry name" value="Acetyltransf_2"/>
    <property type="match status" value="1"/>
</dbReference>
<dbReference type="eggNOG" id="COG2162">
    <property type="taxonomic scope" value="Bacteria"/>
</dbReference>
<dbReference type="EMBL" id="AUPZ01000007">
    <property type="protein sequence ID" value="EQB39456.1"/>
    <property type="molecule type" value="Genomic_DNA"/>
</dbReference>
<dbReference type="PANTHER" id="PTHR11786:SF0">
    <property type="entry name" value="ARYLAMINE N-ACETYLTRANSFERASE 4-RELATED"/>
    <property type="match status" value="1"/>
</dbReference>
<evidence type="ECO:0000256" key="1">
    <source>
        <dbReference type="ARBA" id="ARBA00006547"/>
    </source>
</evidence>
<accession>T0JMR6</accession>
<organism evidence="3 4">
    <name type="scientific">Sulfurimonas hongkongensis</name>
    <dbReference type="NCBI Taxonomy" id="1172190"/>
    <lineage>
        <taxon>Bacteria</taxon>
        <taxon>Pseudomonadati</taxon>
        <taxon>Campylobacterota</taxon>
        <taxon>Epsilonproteobacteria</taxon>
        <taxon>Campylobacterales</taxon>
        <taxon>Sulfurimonadaceae</taxon>
        <taxon>Sulfurimonas</taxon>
    </lineage>
</organism>
<keyword evidence="4" id="KW-1185">Reference proteome</keyword>
<dbReference type="STRING" id="1172190.M947_05540"/>
<evidence type="ECO:0000256" key="2">
    <source>
        <dbReference type="RuleBase" id="RU003452"/>
    </source>
</evidence>
<protein>
    <recommendedName>
        <fullName evidence="5">Arylamine N-acetyltransferase</fullName>
    </recommendedName>
</protein>
<evidence type="ECO:0008006" key="5">
    <source>
        <dbReference type="Google" id="ProtNLM"/>
    </source>
</evidence>
<dbReference type="PANTHER" id="PTHR11786">
    <property type="entry name" value="N-HYDROXYARYLAMINE O-ACETYLTRANSFERASE"/>
    <property type="match status" value="1"/>
</dbReference>
<dbReference type="Gene3D" id="3.30.2140.20">
    <property type="match status" value="1"/>
</dbReference>
<dbReference type="AlphaFoldDB" id="T0JMR6"/>
<sequence length="264" mass="31054">MQAIERYLQSISVEKKPNSISDINDFIKKHLQSLYFCNIPVLLGDEISLELKAIVQKMIEEKKGGYCFEHNKLIYEALKYFGFEVEAPFARVLNNQKVDVPKTHRFTLLSFRGERYIVDAGFSFMSPNSAIRFGDTPTKTIFERDYIVKELDANNFELTMLRKEGPYTLYSFDLTKHNEQDFEMGHFYSSKHKDAPFVNNLVLSKITDKKIYSLKNNSYHEMSKEKKDEVIIKTKKEFTSILREKFGYKISNEEIKYLFDKFIS</sequence>
<evidence type="ECO:0000313" key="3">
    <source>
        <dbReference type="EMBL" id="EQB39456.1"/>
    </source>
</evidence>
<dbReference type="RefSeq" id="WP_021287376.1">
    <property type="nucleotide sequence ID" value="NZ_AUPZ01000007.1"/>
</dbReference>
<dbReference type="PATRIC" id="fig|1172190.3.peg.1081"/>